<gene>
    <name evidence="1" type="ORF">Tci_692187</name>
</gene>
<name>A0A699L156_TANCI</name>
<accession>A0A699L156</accession>
<dbReference type="PANTHER" id="PTHR15503:SF45">
    <property type="entry name" value="RNA-DIRECTED DNA POLYMERASE HOMOLOG"/>
    <property type="match status" value="1"/>
</dbReference>
<proteinExistence type="predicted"/>
<evidence type="ECO:0000313" key="1">
    <source>
        <dbReference type="EMBL" id="GFB20216.1"/>
    </source>
</evidence>
<dbReference type="SUPFAM" id="SSF56672">
    <property type="entry name" value="DNA/RNA polymerases"/>
    <property type="match status" value="1"/>
</dbReference>
<dbReference type="AlphaFoldDB" id="A0A699L156"/>
<evidence type="ECO:0008006" key="2">
    <source>
        <dbReference type="Google" id="ProtNLM"/>
    </source>
</evidence>
<dbReference type="InterPro" id="IPR043502">
    <property type="entry name" value="DNA/RNA_pol_sf"/>
</dbReference>
<reference evidence="1" key="1">
    <citation type="journal article" date="2019" name="Sci. Rep.">
        <title>Draft genome of Tanacetum cinerariifolium, the natural source of mosquito coil.</title>
        <authorList>
            <person name="Yamashiro T."/>
            <person name="Shiraishi A."/>
            <person name="Satake H."/>
            <person name="Nakayama K."/>
        </authorList>
    </citation>
    <scope>NUCLEOTIDE SEQUENCE</scope>
</reference>
<dbReference type="InterPro" id="IPR043128">
    <property type="entry name" value="Rev_trsase/Diguanyl_cyclase"/>
</dbReference>
<dbReference type="Gene3D" id="3.10.10.10">
    <property type="entry name" value="HIV Type 1 Reverse Transcriptase, subunit A, domain 1"/>
    <property type="match status" value="1"/>
</dbReference>
<protein>
    <recommendedName>
        <fullName evidence="2">Reverse transcriptase domain-containing protein</fullName>
    </recommendedName>
</protein>
<organism evidence="1">
    <name type="scientific">Tanacetum cinerariifolium</name>
    <name type="common">Dalmatian daisy</name>
    <name type="synonym">Chrysanthemum cinerariifolium</name>
    <dbReference type="NCBI Taxonomy" id="118510"/>
    <lineage>
        <taxon>Eukaryota</taxon>
        <taxon>Viridiplantae</taxon>
        <taxon>Streptophyta</taxon>
        <taxon>Embryophyta</taxon>
        <taxon>Tracheophyta</taxon>
        <taxon>Spermatophyta</taxon>
        <taxon>Magnoliopsida</taxon>
        <taxon>eudicotyledons</taxon>
        <taxon>Gunneridae</taxon>
        <taxon>Pentapetalae</taxon>
        <taxon>asterids</taxon>
        <taxon>campanulids</taxon>
        <taxon>Asterales</taxon>
        <taxon>Asteraceae</taxon>
        <taxon>Asteroideae</taxon>
        <taxon>Anthemideae</taxon>
        <taxon>Anthemidinae</taxon>
        <taxon>Tanacetum</taxon>
    </lineage>
</organism>
<dbReference type="PANTHER" id="PTHR15503">
    <property type="entry name" value="LDOC1 RELATED"/>
    <property type="match status" value="1"/>
</dbReference>
<dbReference type="InterPro" id="IPR032567">
    <property type="entry name" value="RTL1-rel"/>
</dbReference>
<dbReference type="EMBL" id="BKCJ010574300">
    <property type="protein sequence ID" value="GFB20216.1"/>
    <property type="molecule type" value="Genomic_DNA"/>
</dbReference>
<dbReference type="Gene3D" id="3.30.70.270">
    <property type="match status" value="1"/>
</dbReference>
<feature type="non-terminal residue" evidence="1">
    <location>
        <position position="1"/>
    </location>
</feature>
<sequence length="146" mass="16483">TTGFILPFSFRPEYKARLLMSAKASGLPPLREIKFRIELIPGAVPIAKSSYRLAPYELEELSDQLKELQYKEIHVDPSKIEAVKNWKAPGTPSEKCKTFDWGEEQELAFQTLKDKSCNAHVLAFPDGPKDFVTHPQPPSEPPVSYP</sequence>
<comment type="caution">
    <text evidence="1">The sequence shown here is derived from an EMBL/GenBank/DDBJ whole genome shotgun (WGS) entry which is preliminary data.</text>
</comment>